<gene>
    <name evidence="17" type="ORF">QLX08_000734</name>
</gene>
<dbReference type="InterPro" id="IPR043597">
    <property type="entry name" value="TPH_dom"/>
</dbReference>
<evidence type="ECO:0000256" key="2">
    <source>
        <dbReference type="ARBA" id="ARBA00004611"/>
    </source>
</evidence>
<evidence type="ECO:0000256" key="9">
    <source>
        <dbReference type="ARBA" id="ARBA00023212"/>
    </source>
</evidence>
<evidence type="ECO:0000256" key="13">
    <source>
        <dbReference type="ARBA" id="ARBA00046114"/>
    </source>
</evidence>
<organism evidence="17 18">
    <name type="scientific">Tetragonisca angustula</name>
    <dbReference type="NCBI Taxonomy" id="166442"/>
    <lineage>
        <taxon>Eukaryota</taxon>
        <taxon>Metazoa</taxon>
        <taxon>Ecdysozoa</taxon>
        <taxon>Arthropoda</taxon>
        <taxon>Hexapoda</taxon>
        <taxon>Insecta</taxon>
        <taxon>Pterygota</taxon>
        <taxon>Neoptera</taxon>
        <taxon>Endopterygota</taxon>
        <taxon>Hymenoptera</taxon>
        <taxon>Apocrita</taxon>
        <taxon>Aculeata</taxon>
        <taxon>Apoidea</taxon>
        <taxon>Anthophila</taxon>
        <taxon>Apidae</taxon>
        <taxon>Tetragonisca</taxon>
    </lineage>
</organism>
<feature type="region of interest" description="Disordered" evidence="15">
    <location>
        <begin position="380"/>
        <end position="399"/>
    </location>
</feature>
<keyword evidence="5" id="KW-0963">Cytoplasm</keyword>
<sequence length="427" mass="51126">MIREQNGKGDNDFARIKNKKAEEMEERRRLMEKSVEKKRQLRQQHIERKETLEAEKLQRAETATDRKVRQLKRRQRLAEELARRKHIELQESLKSRKIKSASARGMSDEVFEKIQAEVMEKKTQDQQIQTSSPWDVSEDFELKQQQKKLSYQRDLQNQLIDNRRRLREKEEEKHRERKIMEEVGETLHEENSEAEKRKTEVATLLQAEKDAFLKARQFWKEKRREVLRQEHDEIARIIAKREALQKREAEGKIDTQAAKDIMLEKMMSKLMEEERKRVEREEICRELYLAEKEHERASEAIKEASRKKHTARELLQEMARTQMAVAERKAKERAIDAAFTKYLADEQKKQEEKERLKERTRREKVAQYGDELREIIEQNKMRRSKDTAQTKGEANVGHDEKCKIKCHSEPENLEKLTSQVVKNDLCV</sequence>
<keyword evidence="18" id="KW-1185">Reference proteome</keyword>
<keyword evidence="6" id="KW-0282">Flagellum</keyword>
<keyword evidence="11" id="KW-0469">Meiosis</keyword>
<evidence type="ECO:0000256" key="8">
    <source>
        <dbReference type="ARBA" id="ARBA00023069"/>
    </source>
</evidence>
<accession>A0AAW1AIZ2</accession>
<evidence type="ECO:0000313" key="17">
    <source>
        <dbReference type="EMBL" id="KAK9309745.1"/>
    </source>
</evidence>
<evidence type="ECO:0000256" key="1">
    <source>
        <dbReference type="ARBA" id="ARBA00004123"/>
    </source>
</evidence>
<dbReference type="PANTHER" id="PTHR19265">
    <property type="entry name" value="MEIOSIS-SPECIFIC NUCLEAR STRUCTURAL PROTEIN 1"/>
    <property type="match status" value="1"/>
</dbReference>
<comment type="similarity">
    <text evidence="3">Belongs to the MNS1 family.</text>
</comment>
<proteinExistence type="inferred from homology"/>
<name>A0AAW1AIZ2_9HYME</name>
<evidence type="ECO:0000256" key="11">
    <source>
        <dbReference type="ARBA" id="ARBA00023254"/>
    </source>
</evidence>
<keyword evidence="7 14" id="KW-0175">Coiled coil</keyword>
<dbReference type="Proteomes" id="UP001432146">
    <property type="component" value="Unassembled WGS sequence"/>
</dbReference>
<dbReference type="Pfam" id="PF13868">
    <property type="entry name" value="TPH"/>
    <property type="match status" value="1"/>
</dbReference>
<keyword evidence="9" id="KW-0206">Cytoskeleton</keyword>
<comment type="caution">
    <text evidence="17">The sequence shown here is derived from an EMBL/GenBank/DDBJ whole genome shotgun (WGS) entry which is preliminary data.</text>
</comment>
<dbReference type="PANTHER" id="PTHR19265:SF0">
    <property type="entry name" value="MEIOSIS-SPECIFIC NUCLEAR STRUCTURAL PROTEIN 1"/>
    <property type="match status" value="1"/>
</dbReference>
<reference evidence="17 18" key="1">
    <citation type="submission" date="2024-05" db="EMBL/GenBank/DDBJ databases">
        <title>The nuclear and mitochondrial genome assemblies of Tetragonisca angustula (Apidae: Meliponini), a tiny yet remarkable pollinator in the Neotropics.</title>
        <authorList>
            <person name="Ferrari R."/>
            <person name="Ricardo P.C."/>
            <person name="Dias F.C."/>
            <person name="Araujo N.S."/>
            <person name="Soares D.O."/>
            <person name="Zhou Q.-S."/>
            <person name="Zhu C.-D."/>
            <person name="Coutinho L."/>
            <person name="Airas M.C."/>
            <person name="Batista T.M."/>
        </authorList>
    </citation>
    <scope>NUCLEOTIDE SEQUENCE [LARGE SCALE GENOMIC DNA]</scope>
    <source>
        <strain evidence="17">ASF017062</strain>
        <tissue evidence="17">Abdomen</tissue>
    </source>
</reference>
<dbReference type="GO" id="GO:0051321">
    <property type="term" value="P:meiotic cell cycle"/>
    <property type="evidence" value="ECO:0007669"/>
    <property type="project" value="UniProtKB-KW"/>
</dbReference>
<evidence type="ECO:0000256" key="6">
    <source>
        <dbReference type="ARBA" id="ARBA00022846"/>
    </source>
</evidence>
<evidence type="ECO:0000256" key="14">
    <source>
        <dbReference type="SAM" id="Coils"/>
    </source>
</evidence>
<feature type="region of interest" description="Disordered" evidence="15">
    <location>
        <begin position="1"/>
        <end position="40"/>
    </location>
</feature>
<dbReference type="AlphaFoldDB" id="A0AAW1AIZ2"/>
<dbReference type="InterPro" id="IPR026504">
    <property type="entry name" value="MNS1"/>
</dbReference>
<protein>
    <recommendedName>
        <fullName evidence="4">Meiosis-specific nuclear structural protein 1</fullName>
    </recommendedName>
</protein>
<evidence type="ECO:0000256" key="10">
    <source>
        <dbReference type="ARBA" id="ARBA00023242"/>
    </source>
</evidence>
<evidence type="ECO:0000256" key="7">
    <source>
        <dbReference type="ARBA" id="ARBA00023054"/>
    </source>
</evidence>
<evidence type="ECO:0000256" key="4">
    <source>
        <dbReference type="ARBA" id="ARBA00014813"/>
    </source>
</evidence>
<comment type="function">
    <text evidence="13">Microtubule inner protein (MIP) part of the dynein-decorated doublet microtubules (DMTs) in cilia axoneme, which is required for motile cilia beating. May play a role in the control of meiotic division and germ cell differentiation through regulation of pairing and recombination during meiosis. Required for sperm flagella assembly. May play a role in the assembly and function of the outer dynein arm-docking complex (ODA-DC). ODA-DC mediates outer dynein arms (ODA) binding onto the axonemal doublet microtubules.</text>
</comment>
<keyword evidence="8" id="KW-0969">Cilium</keyword>
<evidence type="ECO:0000256" key="12">
    <source>
        <dbReference type="ARBA" id="ARBA00023273"/>
    </source>
</evidence>
<evidence type="ECO:0000256" key="5">
    <source>
        <dbReference type="ARBA" id="ARBA00022490"/>
    </source>
</evidence>
<evidence type="ECO:0000313" key="18">
    <source>
        <dbReference type="Proteomes" id="UP001432146"/>
    </source>
</evidence>
<comment type="subcellular location">
    <subcellularLocation>
        <location evidence="2">Cytoplasm</location>
        <location evidence="2">Cytoskeleton</location>
        <location evidence="2">Flagellum axoneme</location>
    </subcellularLocation>
    <subcellularLocation>
        <location evidence="1">Nucleus</location>
    </subcellularLocation>
</comment>
<evidence type="ECO:0000256" key="15">
    <source>
        <dbReference type="SAM" id="MobiDB-lite"/>
    </source>
</evidence>
<feature type="domain" description="Trichohyalin-plectin-homology" evidence="16">
    <location>
        <begin position="124"/>
        <end position="416"/>
    </location>
</feature>
<keyword evidence="10" id="KW-0539">Nucleus</keyword>
<evidence type="ECO:0000256" key="3">
    <source>
        <dbReference type="ARBA" id="ARBA00009158"/>
    </source>
</evidence>
<dbReference type="EMBL" id="JAWNGG020000009">
    <property type="protein sequence ID" value="KAK9309745.1"/>
    <property type="molecule type" value="Genomic_DNA"/>
</dbReference>
<keyword evidence="12" id="KW-0966">Cell projection</keyword>
<evidence type="ECO:0000259" key="16">
    <source>
        <dbReference type="Pfam" id="PF13868"/>
    </source>
</evidence>
<feature type="coiled-coil region" evidence="14">
    <location>
        <begin position="287"/>
        <end position="363"/>
    </location>
</feature>
<dbReference type="GO" id="GO:0005634">
    <property type="term" value="C:nucleus"/>
    <property type="evidence" value="ECO:0007669"/>
    <property type="project" value="UniProtKB-SubCell"/>
</dbReference>